<evidence type="ECO:0000256" key="1">
    <source>
        <dbReference type="ARBA" id="ARBA00023125"/>
    </source>
</evidence>
<dbReference type="RefSeq" id="WP_268056786.1">
    <property type="nucleotide sequence ID" value="NZ_JAPOHA010000001.1"/>
</dbReference>
<name>A0ABT4BPG9_9FIRM</name>
<dbReference type="PROSITE" id="PS01332">
    <property type="entry name" value="HTH_RRF2_1"/>
    <property type="match status" value="1"/>
</dbReference>
<keyword evidence="1" id="KW-0238">DNA-binding</keyword>
<reference evidence="2 3" key="1">
    <citation type="submission" date="2022-11" db="EMBL/GenBank/DDBJ databases">
        <authorList>
            <person name="Caiyu Z."/>
        </authorList>
    </citation>
    <scope>NUCLEOTIDE SEQUENCE [LARGE SCALE GENOMIC DNA]</scope>
    <source>
        <strain evidence="2 3">YR-4</strain>
    </source>
</reference>
<dbReference type="NCBIfam" id="TIGR00738">
    <property type="entry name" value="rrf2_super"/>
    <property type="match status" value="1"/>
</dbReference>
<keyword evidence="3" id="KW-1185">Reference proteome</keyword>
<dbReference type="PROSITE" id="PS51197">
    <property type="entry name" value="HTH_RRF2_2"/>
    <property type="match status" value="1"/>
</dbReference>
<evidence type="ECO:0000313" key="2">
    <source>
        <dbReference type="EMBL" id="MCY1712777.1"/>
    </source>
</evidence>
<dbReference type="PANTHER" id="PTHR33221:SF5">
    <property type="entry name" value="HTH-TYPE TRANSCRIPTIONAL REGULATOR ISCR"/>
    <property type="match status" value="1"/>
</dbReference>
<dbReference type="Proteomes" id="UP001082703">
    <property type="component" value="Unassembled WGS sequence"/>
</dbReference>
<dbReference type="InterPro" id="IPR030489">
    <property type="entry name" value="TR_Rrf2-type_CS"/>
</dbReference>
<dbReference type="Gene3D" id="1.10.10.10">
    <property type="entry name" value="Winged helix-like DNA-binding domain superfamily/Winged helix DNA-binding domain"/>
    <property type="match status" value="1"/>
</dbReference>
<accession>A0ABT4BPG9</accession>
<dbReference type="Pfam" id="PF02082">
    <property type="entry name" value="Rrf2"/>
    <property type="match status" value="1"/>
</dbReference>
<dbReference type="PANTHER" id="PTHR33221">
    <property type="entry name" value="WINGED HELIX-TURN-HELIX TRANSCRIPTIONAL REGULATOR, RRF2 FAMILY"/>
    <property type="match status" value="1"/>
</dbReference>
<comment type="caution">
    <text evidence="2">The sequence shown here is derived from an EMBL/GenBank/DDBJ whole genome shotgun (WGS) entry which is preliminary data.</text>
</comment>
<organism evidence="2 3">
    <name type="scientific">Caproiciproducens galactitolivorans</name>
    <dbReference type="NCBI Taxonomy" id="642589"/>
    <lineage>
        <taxon>Bacteria</taxon>
        <taxon>Bacillati</taxon>
        <taxon>Bacillota</taxon>
        <taxon>Clostridia</taxon>
        <taxon>Eubacteriales</taxon>
        <taxon>Acutalibacteraceae</taxon>
        <taxon>Caproiciproducens</taxon>
    </lineage>
</organism>
<sequence length="149" mass="16101">MKLSTKSRYALEGMLYIAVYGKDKLLSIKEIAAGTTVSPAYMEQIFFTLKKAGLVSTVRGAKGGFALGCPENEITVGTILRAIDGNLVPVPCAASLSACKSKVRSNCVSRNVWIRISQAISDTADKQTLEMLKNQFIQEGEGAENENIH</sequence>
<dbReference type="SUPFAM" id="SSF46785">
    <property type="entry name" value="Winged helix' DNA-binding domain"/>
    <property type="match status" value="1"/>
</dbReference>
<evidence type="ECO:0000313" key="3">
    <source>
        <dbReference type="Proteomes" id="UP001082703"/>
    </source>
</evidence>
<dbReference type="InterPro" id="IPR036388">
    <property type="entry name" value="WH-like_DNA-bd_sf"/>
</dbReference>
<dbReference type="InterPro" id="IPR036390">
    <property type="entry name" value="WH_DNA-bd_sf"/>
</dbReference>
<dbReference type="EMBL" id="JAPOHA010000001">
    <property type="protein sequence ID" value="MCY1712777.1"/>
    <property type="molecule type" value="Genomic_DNA"/>
</dbReference>
<protein>
    <submittedName>
        <fullName evidence="2">Rrf2 family transcriptional regulator</fullName>
    </submittedName>
</protein>
<proteinExistence type="predicted"/>
<dbReference type="InterPro" id="IPR000944">
    <property type="entry name" value="Tscrpt_reg_Rrf2"/>
</dbReference>
<gene>
    <name evidence="2" type="ORF">OUY18_00695</name>
</gene>